<evidence type="ECO:0000256" key="6">
    <source>
        <dbReference type="ARBA" id="ARBA00022692"/>
    </source>
</evidence>
<evidence type="ECO:0000256" key="1">
    <source>
        <dbReference type="ARBA" id="ARBA00004377"/>
    </source>
</evidence>
<dbReference type="InterPro" id="IPR058982">
    <property type="entry name" value="Beta-barrel_AprE"/>
</dbReference>
<dbReference type="InterPro" id="IPR050739">
    <property type="entry name" value="MFP"/>
</dbReference>
<sequence>MGWLLVLLGFGGALLWATLAPLDQGVSVSATVIISGQRKSVQHPTGGVVKNILVHDGQRVEAGETLIRMDPVQAQASVDSLTKQYINARFTQARLRAEFDGVSQLEIPEGLQDEVPGVVLGELLTLQQHLLRSRLASLWDELAGLKANVSGMRAQLQGLRLTESSLREQQRLLNSQLSGSRELAEEGYLPRNQMLEQERQLAQVNAQLSESSGRMGQLLQGIAEAQMRISQRQEDYRKEVSGQLADAQVNASSLREQLASARYALQLTDVRAPVSGYVAGMRVFTEGGVINPGELLMYVVPNSDSLEVEGQLAVNLIDKVHSGLPVEMLFTAFNQSKTPRVSGAVTMVSADRLVDEQNRQPYYALRAQVDAQGMSKLNGEQIRPGMPVEIFIRTGERSLLNYLFKPLFDRAHVALTES</sequence>
<keyword evidence="7" id="KW-1133">Transmembrane helix</keyword>
<keyword evidence="13" id="KW-1185">Reference proteome</keyword>
<protein>
    <recommendedName>
        <fullName evidence="9">Membrane fusion protein (MFP) family protein</fullName>
    </recommendedName>
</protein>
<evidence type="ECO:0000256" key="7">
    <source>
        <dbReference type="ARBA" id="ARBA00022989"/>
    </source>
</evidence>
<comment type="similarity">
    <text evidence="2 9">Belongs to the membrane fusion protein (MFP) (TC 8.A.1) family.</text>
</comment>
<dbReference type="SUPFAM" id="SSF111369">
    <property type="entry name" value="HlyD-like secretion proteins"/>
    <property type="match status" value="2"/>
</dbReference>
<evidence type="ECO:0000256" key="9">
    <source>
        <dbReference type="RuleBase" id="RU365093"/>
    </source>
</evidence>
<organism evidence="12 13">
    <name type="scientific">Ectopseudomonas mendocina</name>
    <name type="common">Pseudomonas mendocina</name>
    <dbReference type="NCBI Taxonomy" id="300"/>
    <lineage>
        <taxon>Bacteria</taxon>
        <taxon>Pseudomonadati</taxon>
        <taxon>Pseudomonadota</taxon>
        <taxon>Gammaproteobacteria</taxon>
        <taxon>Pseudomonadales</taxon>
        <taxon>Pseudomonadaceae</taxon>
        <taxon>Ectopseudomonas</taxon>
    </lineage>
</organism>
<feature type="domain" description="AprE-like long alpha-helical hairpin" evidence="10">
    <location>
        <begin position="74"/>
        <end position="262"/>
    </location>
</feature>
<dbReference type="Pfam" id="PF25994">
    <property type="entry name" value="HH_AprE"/>
    <property type="match status" value="1"/>
</dbReference>
<proteinExistence type="inferred from homology"/>
<dbReference type="InterPro" id="IPR010129">
    <property type="entry name" value="T1SS_HlyD"/>
</dbReference>
<dbReference type="Gene3D" id="2.40.30.170">
    <property type="match status" value="1"/>
</dbReference>
<gene>
    <name evidence="12" type="ORF">WG219_04920</name>
</gene>
<dbReference type="Proteomes" id="UP001476583">
    <property type="component" value="Chromosome"/>
</dbReference>
<keyword evidence="8" id="KW-0472">Membrane</keyword>
<evidence type="ECO:0000259" key="11">
    <source>
        <dbReference type="Pfam" id="PF26002"/>
    </source>
</evidence>
<evidence type="ECO:0000313" key="12">
    <source>
        <dbReference type="EMBL" id="WXL27938.1"/>
    </source>
</evidence>
<evidence type="ECO:0000256" key="2">
    <source>
        <dbReference type="ARBA" id="ARBA00009477"/>
    </source>
</evidence>
<reference evidence="12 13" key="1">
    <citation type="submission" date="2024-03" db="EMBL/GenBank/DDBJ databases">
        <title>Complete genome of BD2.</title>
        <authorList>
            <person name="Cao G."/>
        </authorList>
    </citation>
    <scope>NUCLEOTIDE SEQUENCE [LARGE SCALE GENOMIC DNA]</scope>
    <source>
        <strain evidence="12 13">BD2</strain>
    </source>
</reference>
<evidence type="ECO:0000256" key="5">
    <source>
        <dbReference type="ARBA" id="ARBA00022519"/>
    </source>
</evidence>
<keyword evidence="4 9" id="KW-1003">Cell membrane</keyword>
<dbReference type="EMBL" id="CP148074">
    <property type="protein sequence ID" value="WXL27938.1"/>
    <property type="molecule type" value="Genomic_DNA"/>
</dbReference>
<name>A0ABZ2RME9_ECTME</name>
<keyword evidence="5 9" id="KW-0997">Cell inner membrane</keyword>
<evidence type="ECO:0000256" key="8">
    <source>
        <dbReference type="ARBA" id="ARBA00023136"/>
    </source>
</evidence>
<dbReference type="PRINTS" id="PR01490">
    <property type="entry name" value="RTXTOXIND"/>
</dbReference>
<accession>A0ABZ2RME9</accession>
<keyword evidence="6" id="KW-0812">Transmembrane</keyword>
<keyword evidence="3 9" id="KW-0813">Transport</keyword>
<evidence type="ECO:0000259" key="10">
    <source>
        <dbReference type="Pfam" id="PF25994"/>
    </source>
</evidence>
<dbReference type="PANTHER" id="PTHR30386">
    <property type="entry name" value="MEMBRANE FUSION SUBUNIT OF EMRAB-TOLC MULTIDRUG EFFLUX PUMP"/>
    <property type="match status" value="1"/>
</dbReference>
<dbReference type="PANTHER" id="PTHR30386:SF17">
    <property type="entry name" value="ALKALINE PROTEASE SECRETION PROTEIN APRE"/>
    <property type="match status" value="1"/>
</dbReference>
<feature type="domain" description="AprE-like beta-barrel" evidence="11">
    <location>
        <begin position="306"/>
        <end position="395"/>
    </location>
</feature>
<dbReference type="NCBIfam" id="TIGR01843">
    <property type="entry name" value="type_I_hlyD"/>
    <property type="match status" value="1"/>
</dbReference>
<dbReference type="Pfam" id="PF26002">
    <property type="entry name" value="Beta-barrel_AprE"/>
    <property type="match status" value="1"/>
</dbReference>
<evidence type="ECO:0000256" key="4">
    <source>
        <dbReference type="ARBA" id="ARBA00022475"/>
    </source>
</evidence>
<dbReference type="Gene3D" id="2.40.50.100">
    <property type="match status" value="1"/>
</dbReference>
<dbReference type="InterPro" id="IPR058781">
    <property type="entry name" value="HH_AprE-like"/>
</dbReference>
<evidence type="ECO:0000256" key="3">
    <source>
        <dbReference type="ARBA" id="ARBA00022448"/>
    </source>
</evidence>
<comment type="subcellular location">
    <subcellularLocation>
        <location evidence="1 9">Cell inner membrane</location>
        <topology evidence="1 9">Single-pass membrane protein</topology>
    </subcellularLocation>
</comment>
<evidence type="ECO:0000313" key="13">
    <source>
        <dbReference type="Proteomes" id="UP001476583"/>
    </source>
</evidence>